<dbReference type="Proteomes" id="UP000651057">
    <property type="component" value="Unassembled WGS sequence"/>
</dbReference>
<evidence type="ECO:0000256" key="5">
    <source>
        <dbReference type="ARBA" id="ARBA00022946"/>
    </source>
</evidence>
<dbReference type="EMBL" id="JAERQJ010000003">
    <property type="protein sequence ID" value="MBL0684010.1"/>
    <property type="molecule type" value="Genomic_DNA"/>
</dbReference>
<feature type="domain" description="Lipoyl-binding" evidence="8">
    <location>
        <begin position="582"/>
        <end position="657"/>
    </location>
</feature>
<dbReference type="FunFam" id="2.40.50.100:FF:000003">
    <property type="entry name" value="Acetyl-CoA carboxylase biotin carboxyl carrier protein"/>
    <property type="match status" value="1"/>
</dbReference>
<dbReference type="GO" id="GO:0005524">
    <property type="term" value="F:ATP binding"/>
    <property type="evidence" value="ECO:0007669"/>
    <property type="project" value="UniProtKB-UniRule"/>
</dbReference>
<dbReference type="SUPFAM" id="SSF51246">
    <property type="entry name" value="Rudiment single hybrid motif"/>
    <property type="match status" value="1"/>
</dbReference>
<dbReference type="InterPro" id="IPR011764">
    <property type="entry name" value="Biotin_carboxylation_dom"/>
</dbReference>
<evidence type="ECO:0000256" key="3">
    <source>
        <dbReference type="ARBA" id="ARBA00022741"/>
    </source>
</evidence>
<dbReference type="GO" id="GO:0016874">
    <property type="term" value="F:ligase activity"/>
    <property type="evidence" value="ECO:0007669"/>
    <property type="project" value="UniProtKB-KW"/>
</dbReference>
<dbReference type="InterPro" id="IPR005482">
    <property type="entry name" value="Biotin_COase_C"/>
</dbReference>
<sequence length="659" mass="73743">MQNINTILIANRGEIASRVIRTCKKMGITSVAIYSEADKHMPFVKEADLAIHIGEPEPLKSYLDQDKIIKAAIRSAADAIHPGYGFLSENASFAQRCAAEGIIFIGPKPEAIESMGSKSKAKAIMEKSGVPVIPGYKGKDQSETVLKAEALKIGFPLLLKATAGGGGKGMRIVHEEKEIDEAILSAKREAQSAFGDDELLIEKYIESGRHIEFQIFGDQHDNVIHLLERECTIQRRYQKVIEESPSPIMTDTLRAKMGEAAVLAAKALKYDNAGTVEFIFDDKTGDFYFLEVNTRLQVEHPVTEEITGLDLVQMQIESAQGIALQLKQEDIIGHGYAIEARLYAEDASNNFAPVTGKVHKFDLPKVDGLRVESAIRSGSEISMFYDPMIAKIIVKDTDRQGAHGKLRYVLQNLICQGTITNAPFLQTLLQHKDFNEGEYDTHFIEKHINVSKINDLSVEHTEEVAIAATLYSWYQREKSRKILSALPSGWRNSFYEYQKETFLINQYKLMVQYKYEDEKFTLYIGEKEFEAEITDVNAETIRLNISGLQKDFTIINTGNDYFIHTATIGNIQVSKQDRFPLKEKEKLNGGYEAPIPSQIVKIHVSAGDKIKEGDSMIVLSSMKMETHITANEDGTIEEVFVEEGANVEAGFLLLKIKEN</sequence>
<dbReference type="FunFam" id="3.40.50.20:FF:000010">
    <property type="entry name" value="Propionyl-CoA carboxylase subunit alpha"/>
    <property type="match status" value="1"/>
</dbReference>
<dbReference type="PROSITE" id="PS50979">
    <property type="entry name" value="BC"/>
    <property type="match status" value="1"/>
</dbReference>
<dbReference type="SMART" id="SM00878">
    <property type="entry name" value="Biotin_carb_C"/>
    <property type="match status" value="1"/>
</dbReference>
<dbReference type="FunFam" id="3.30.470.20:FF:000028">
    <property type="entry name" value="Methylcrotonoyl-CoA carboxylase subunit alpha, mitochondrial"/>
    <property type="match status" value="1"/>
</dbReference>
<dbReference type="PANTHER" id="PTHR18866:SF33">
    <property type="entry name" value="METHYLCROTONOYL-COA CARBOXYLASE SUBUNIT ALPHA, MITOCHONDRIAL-RELATED"/>
    <property type="match status" value="1"/>
</dbReference>
<dbReference type="InterPro" id="IPR050856">
    <property type="entry name" value="Biotin_carboxylase_complex"/>
</dbReference>
<keyword evidence="6" id="KW-0092">Biotin</keyword>
<evidence type="ECO:0000259" key="8">
    <source>
        <dbReference type="PROSITE" id="PS50968"/>
    </source>
</evidence>
<keyword evidence="12" id="KW-1185">Reference proteome</keyword>
<dbReference type="SUPFAM" id="SSF51230">
    <property type="entry name" value="Single hybrid motif"/>
    <property type="match status" value="1"/>
</dbReference>
<dbReference type="FunFam" id="3.30.1490.20:FF:000003">
    <property type="entry name" value="acetyl-CoA carboxylase isoform X1"/>
    <property type="match status" value="1"/>
</dbReference>
<accession>A0A937D8F4</accession>
<evidence type="ECO:0000313" key="11">
    <source>
        <dbReference type="EMBL" id="MBL0684010.1"/>
    </source>
</evidence>
<keyword evidence="2" id="KW-0436">Ligase</keyword>
<dbReference type="InterPro" id="IPR016185">
    <property type="entry name" value="PreATP-grasp_dom_sf"/>
</dbReference>
<evidence type="ECO:0000256" key="4">
    <source>
        <dbReference type="ARBA" id="ARBA00022840"/>
    </source>
</evidence>
<dbReference type="Gene3D" id="2.40.50.100">
    <property type="match status" value="1"/>
</dbReference>
<evidence type="ECO:0000256" key="7">
    <source>
        <dbReference type="PROSITE-ProRule" id="PRU00409"/>
    </source>
</evidence>
<evidence type="ECO:0000256" key="2">
    <source>
        <dbReference type="ARBA" id="ARBA00022598"/>
    </source>
</evidence>
<dbReference type="InterPro" id="IPR005481">
    <property type="entry name" value="BC-like_N"/>
</dbReference>
<dbReference type="GO" id="GO:0046872">
    <property type="term" value="F:metal ion binding"/>
    <property type="evidence" value="ECO:0007669"/>
    <property type="project" value="InterPro"/>
</dbReference>
<evidence type="ECO:0000256" key="1">
    <source>
        <dbReference type="ARBA" id="ARBA00001953"/>
    </source>
</evidence>
<evidence type="ECO:0000256" key="6">
    <source>
        <dbReference type="ARBA" id="ARBA00023267"/>
    </source>
</evidence>
<protein>
    <submittedName>
        <fullName evidence="11">ATP-grasp domain-containing protein</fullName>
    </submittedName>
</protein>
<dbReference type="InterPro" id="IPR011761">
    <property type="entry name" value="ATP-grasp"/>
</dbReference>
<evidence type="ECO:0000259" key="9">
    <source>
        <dbReference type="PROSITE" id="PS50975"/>
    </source>
</evidence>
<reference evidence="11" key="1">
    <citation type="submission" date="2021-01" db="EMBL/GenBank/DDBJ databases">
        <authorList>
            <person name="Zhong Y.L."/>
        </authorList>
    </citation>
    <scope>NUCLEOTIDE SEQUENCE</scope>
    <source>
        <strain evidence="11">KCTC 23302</strain>
    </source>
</reference>
<dbReference type="InterPro" id="IPR005479">
    <property type="entry name" value="CPAse_ATP-bd"/>
</dbReference>
<dbReference type="Pfam" id="PF00364">
    <property type="entry name" value="Biotin_lipoyl"/>
    <property type="match status" value="1"/>
</dbReference>
<keyword evidence="4 7" id="KW-0067">ATP-binding</keyword>
<evidence type="ECO:0000313" key="12">
    <source>
        <dbReference type="Proteomes" id="UP000651057"/>
    </source>
</evidence>
<dbReference type="PROSITE" id="PS00866">
    <property type="entry name" value="CPSASE_1"/>
    <property type="match status" value="1"/>
</dbReference>
<name>A0A937D8F4_9FLAO</name>
<dbReference type="InterPro" id="IPR000089">
    <property type="entry name" value="Biotin_lipoyl"/>
</dbReference>
<comment type="caution">
    <text evidence="11">The sequence shown here is derived from an EMBL/GenBank/DDBJ whole genome shotgun (WGS) entry which is preliminary data.</text>
</comment>
<dbReference type="SUPFAM" id="SSF56059">
    <property type="entry name" value="Glutathione synthetase ATP-binding domain-like"/>
    <property type="match status" value="1"/>
</dbReference>
<dbReference type="RefSeq" id="WP_201919536.1">
    <property type="nucleotide sequence ID" value="NZ_BAABAX010000005.1"/>
</dbReference>
<dbReference type="PROSITE" id="PS50968">
    <property type="entry name" value="BIOTINYL_LIPOYL"/>
    <property type="match status" value="1"/>
</dbReference>
<gene>
    <name evidence="11" type="ORF">JJQ60_10810</name>
</gene>
<dbReference type="InterPro" id="IPR011053">
    <property type="entry name" value="Single_hybrid_motif"/>
</dbReference>
<dbReference type="InterPro" id="IPR011054">
    <property type="entry name" value="Rudment_hybrid_motif"/>
</dbReference>
<feature type="domain" description="Biotin carboxylation" evidence="10">
    <location>
        <begin position="3"/>
        <end position="449"/>
    </location>
</feature>
<organism evidence="11 12">
    <name type="scientific">Aquimarina mytili</name>
    <dbReference type="NCBI Taxonomy" id="874423"/>
    <lineage>
        <taxon>Bacteria</taxon>
        <taxon>Pseudomonadati</taxon>
        <taxon>Bacteroidota</taxon>
        <taxon>Flavobacteriia</taxon>
        <taxon>Flavobacteriales</taxon>
        <taxon>Flavobacteriaceae</taxon>
        <taxon>Aquimarina</taxon>
    </lineage>
</organism>
<dbReference type="PROSITE" id="PS50975">
    <property type="entry name" value="ATP_GRASP"/>
    <property type="match status" value="1"/>
</dbReference>
<comment type="cofactor">
    <cofactor evidence="1">
        <name>biotin</name>
        <dbReference type="ChEBI" id="CHEBI:57586"/>
    </cofactor>
</comment>
<dbReference type="Pfam" id="PF02785">
    <property type="entry name" value="Biotin_carb_C"/>
    <property type="match status" value="1"/>
</dbReference>
<dbReference type="CDD" id="cd06850">
    <property type="entry name" value="biotinyl_domain"/>
    <property type="match status" value="1"/>
</dbReference>
<dbReference type="Pfam" id="PF02786">
    <property type="entry name" value="CPSase_L_D2"/>
    <property type="match status" value="1"/>
</dbReference>
<dbReference type="PROSITE" id="PS00867">
    <property type="entry name" value="CPSASE_2"/>
    <property type="match status" value="1"/>
</dbReference>
<keyword evidence="3 7" id="KW-0547">Nucleotide-binding</keyword>
<dbReference type="PANTHER" id="PTHR18866">
    <property type="entry name" value="CARBOXYLASE:PYRUVATE/ACETYL-COA/PROPIONYL-COA CARBOXYLASE"/>
    <property type="match status" value="1"/>
</dbReference>
<dbReference type="Gene3D" id="3.30.470.20">
    <property type="entry name" value="ATP-grasp fold, B domain"/>
    <property type="match status" value="1"/>
</dbReference>
<dbReference type="SUPFAM" id="SSF52440">
    <property type="entry name" value="PreATP-grasp domain"/>
    <property type="match status" value="1"/>
</dbReference>
<keyword evidence="5" id="KW-0809">Transit peptide</keyword>
<dbReference type="Pfam" id="PF00289">
    <property type="entry name" value="Biotin_carb_N"/>
    <property type="match status" value="1"/>
</dbReference>
<proteinExistence type="predicted"/>
<evidence type="ECO:0000259" key="10">
    <source>
        <dbReference type="PROSITE" id="PS50979"/>
    </source>
</evidence>
<dbReference type="AlphaFoldDB" id="A0A937D8F4"/>
<feature type="domain" description="ATP-grasp" evidence="9">
    <location>
        <begin position="122"/>
        <end position="320"/>
    </location>
</feature>